<evidence type="ECO:0000313" key="1">
    <source>
        <dbReference type="EMBL" id="GID54715.1"/>
    </source>
</evidence>
<sequence>MERDLRRSTVTLRIQPAEAAENEEYSNARYMPGWEHELWSATPDEGGDAYRSLIGMMFFHAPNVTGWDEFEATVRDLFVSLAADVPALGDRAPHILWTLTTESGDREVSGLFKKEYVSLQGEVVFNFTVDVDTTEFPTGPESGRRVAETALAIVRGWGLEPEQLRYYLYTPAPVRAWAQSGFRIEEK</sequence>
<proteinExistence type="predicted"/>
<dbReference type="Proteomes" id="UP000612282">
    <property type="component" value="Unassembled WGS sequence"/>
</dbReference>
<dbReference type="EMBL" id="BOMG01000042">
    <property type="protein sequence ID" value="GID54715.1"/>
    <property type="molecule type" value="Genomic_DNA"/>
</dbReference>
<protein>
    <submittedName>
        <fullName evidence="1">Uncharacterized protein</fullName>
    </submittedName>
</protein>
<keyword evidence="2" id="KW-1185">Reference proteome</keyword>
<comment type="caution">
    <text evidence="1">The sequence shown here is derived from an EMBL/GenBank/DDBJ whole genome shotgun (WGS) entry which is preliminary data.</text>
</comment>
<name>A0ABQ3X871_9ACTN</name>
<gene>
    <name evidence="1" type="ORF">Aco03nite_031190</name>
</gene>
<organism evidence="1 2">
    <name type="scientific">Actinoplanes couchii</name>
    <dbReference type="NCBI Taxonomy" id="403638"/>
    <lineage>
        <taxon>Bacteria</taxon>
        <taxon>Bacillati</taxon>
        <taxon>Actinomycetota</taxon>
        <taxon>Actinomycetes</taxon>
        <taxon>Micromonosporales</taxon>
        <taxon>Micromonosporaceae</taxon>
        <taxon>Actinoplanes</taxon>
    </lineage>
</organism>
<dbReference type="RefSeq" id="WP_203795801.1">
    <property type="nucleotide sequence ID" value="NZ_BOMG01000042.1"/>
</dbReference>
<evidence type="ECO:0000313" key="2">
    <source>
        <dbReference type="Proteomes" id="UP000612282"/>
    </source>
</evidence>
<accession>A0ABQ3X871</accession>
<reference evidence="1 2" key="1">
    <citation type="submission" date="2021-01" db="EMBL/GenBank/DDBJ databases">
        <title>Whole genome shotgun sequence of Actinoplanes couchii NBRC 106145.</title>
        <authorList>
            <person name="Komaki H."/>
            <person name="Tamura T."/>
        </authorList>
    </citation>
    <scope>NUCLEOTIDE SEQUENCE [LARGE SCALE GENOMIC DNA]</scope>
    <source>
        <strain evidence="1 2">NBRC 106145</strain>
    </source>
</reference>